<dbReference type="AlphaFoldDB" id="A0AAQ3WRJ6"/>
<dbReference type="Proteomes" id="UP001341281">
    <property type="component" value="Chromosome 04"/>
</dbReference>
<feature type="compositionally biased region" description="Polar residues" evidence="1">
    <location>
        <begin position="56"/>
        <end position="65"/>
    </location>
</feature>
<dbReference type="InterPro" id="IPR043502">
    <property type="entry name" value="DNA/RNA_pol_sf"/>
</dbReference>
<accession>A0AAQ3WRJ6</accession>
<dbReference type="CDD" id="cd09272">
    <property type="entry name" value="RNase_HI_RT_Ty1"/>
    <property type="match status" value="1"/>
</dbReference>
<dbReference type="EMBL" id="CP144748">
    <property type="protein sequence ID" value="WVZ70821.1"/>
    <property type="molecule type" value="Genomic_DNA"/>
</dbReference>
<feature type="domain" description="Reverse transcriptase Ty1/copia-type" evidence="2">
    <location>
        <begin position="69"/>
        <end position="279"/>
    </location>
</feature>
<gene>
    <name evidence="3" type="ORF">U9M48_019457</name>
</gene>
<dbReference type="InterPro" id="IPR013103">
    <property type="entry name" value="RVT_2"/>
</dbReference>
<evidence type="ECO:0000256" key="1">
    <source>
        <dbReference type="SAM" id="MobiDB-lite"/>
    </source>
</evidence>
<dbReference type="SUPFAM" id="SSF56672">
    <property type="entry name" value="DNA/RNA polymerases"/>
    <property type="match status" value="1"/>
</dbReference>
<evidence type="ECO:0000259" key="2">
    <source>
        <dbReference type="Pfam" id="PF07727"/>
    </source>
</evidence>
<reference evidence="3 4" key="1">
    <citation type="submission" date="2024-02" db="EMBL/GenBank/DDBJ databases">
        <title>High-quality chromosome-scale genome assembly of Pensacola bahiagrass (Paspalum notatum Flugge var. saurae).</title>
        <authorList>
            <person name="Vega J.M."/>
            <person name="Podio M."/>
            <person name="Orjuela J."/>
            <person name="Siena L.A."/>
            <person name="Pessino S.C."/>
            <person name="Combes M.C."/>
            <person name="Mariac C."/>
            <person name="Albertini E."/>
            <person name="Pupilli F."/>
            <person name="Ortiz J.P.A."/>
            <person name="Leblanc O."/>
        </authorList>
    </citation>
    <scope>NUCLEOTIDE SEQUENCE [LARGE SCALE GENOMIC DNA]</scope>
    <source>
        <strain evidence="3">R1</strain>
        <tissue evidence="3">Leaf</tissue>
    </source>
</reference>
<keyword evidence="4" id="KW-1185">Reference proteome</keyword>
<dbReference type="PANTHER" id="PTHR11439:SF524">
    <property type="entry name" value="RNA-DIRECTED DNA POLYMERASE, PROTEIN KINASE RLK-PELLE-DLSV FAMILY"/>
    <property type="match status" value="1"/>
</dbReference>
<dbReference type="PANTHER" id="PTHR11439">
    <property type="entry name" value="GAG-POL-RELATED RETROTRANSPOSON"/>
    <property type="match status" value="1"/>
</dbReference>
<dbReference type="Pfam" id="PF07727">
    <property type="entry name" value="RVT_2"/>
    <property type="match status" value="1"/>
</dbReference>
<evidence type="ECO:0000313" key="4">
    <source>
        <dbReference type="Proteomes" id="UP001341281"/>
    </source>
</evidence>
<sequence length="519" mass="58018">MSPQRLYPPCQPLCVKPCVIGIGSPPWNTSSVPLQRTRHGFWCRARPAHASSPASGCSNTNSTPTDRPERYKARWVVRGFNQRPGIDFSETFSPVVKPATIRTVLTLIATHTWPAHQLDVSNAFLHGNLSEQVYCQQPTGFVDPQRPNDVCLLSRSLYGLRQAPRVWFEHFTKHVISLGFVQSRADTSLFILHNSSDIAYLLLYMDDMILSASSPALLQRIVTQLQHAFAVKDMGPLRYFLGTEVHRDRHDFFLNKAKYAAELLDRASMSNCKIATTPADTKSKPFSDDGKLIADASDYRSLAGSSSVPHPHTPDIAYAVRQVCLHMHAPRDTHMTMLKRILRYVKGTLHLGIQLCPVTTPSITAYSDADWAGCPDTRRSTSGFCVFLGDSLILWSSKRQTTVSRSSAEAEYRAIANANLLGELKINLPKATVAFCDNVSAVYMSHNPVHHRRTKHIELDIHFVREKVAIGQLRIHHVPSSRQLADVFTKGLPTSLFLDFWDNLTVATPTSRLRGGVER</sequence>
<feature type="region of interest" description="Disordered" evidence="1">
    <location>
        <begin position="48"/>
        <end position="68"/>
    </location>
</feature>
<proteinExistence type="predicted"/>
<organism evidence="3 4">
    <name type="scientific">Paspalum notatum var. saurae</name>
    <dbReference type="NCBI Taxonomy" id="547442"/>
    <lineage>
        <taxon>Eukaryota</taxon>
        <taxon>Viridiplantae</taxon>
        <taxon>Streptophyta</taxon>
        <taxon>Embryophyta</taxon>
        <taxon>Tracheophyta</taxon>
        <taxon>Spermatophyta</taxon>
        <taxon>Magnoliopsida</taxon>
        <taxon>Liliopsida</taxon>
        <taxon>Poales</taxon>
        <taxon>Poaceae</taxon>
        <taxon>PACMAD clade</taxon>
        <taxon>Panicoideae</taxon>
        <taxon>Andropogonodae</taxon>
        <taxon>Paspaleae</taxon>
        <taxon>Paspalinae</taxon>
        <taxon>Paspalum</taxon>
    </lineage>
</organism>
<protein>
    <recommendedName>
        <fullName evidence="2">Reverse transcriptase Ty1/copia-type domain-containing protein</fullName>
    </recommendedName>
</protein>
<evidence type="ECO:0000313" key="3">
    <source>
        <dbReference type="EMBL" id="WVZ70821.1"/>
    </source>
</evidence>
<name>A0AAQ3WRJ6_PASNO</name>